<organism evidence="2 3">
    <name type="scientific">Curtobacterium salicis</name>
    <dbReference type="NCBI Taxonomy" id="1779862"/>
    <lineage>
        <taxon>Bacteria</taxon>
        <taxon>Bacillati</taxon>
        <taxon>Actinomycetota</taxon>
        <taxon>Actinomycetes</taxon>
        <taxon>Micrococcales</taxon>
        <taxon>Microbacteriaceae</taxon>
        <taxon>Curtobacterium</taxon>
    </lineage>
</organism>
<sequence>MRVLPQVAEEQRTDTARAGSSRCRIDPEDDARRIAGPIVTVRRPEHPPPEVPEQAAGAVRCPTDVDSRAPEVGDHAGVRGPPDRTDEAGVRTARDRRHRTDVVAVEVRQDEQVDPVHPEERQAGRQALGIVARVDEGRPASAPEQGGVPLPDVAHRDGPTGRDRATDEDRGYRDRSHARDGQERGEAEERRPHLRPDEHPDRDGSAHHPGGDDAGRSGRPRRRCARQRGGSVRDEPDPGSRHPPHGREQPGTGRPHGGEEARSQSDDGGHRGQDLRQQVRRYRVRRQGGGQRDRDRPAGDLRGDRHRDGGGDRRPDPSSEQVGDGYGEDHDAGGREDREREGERAGHPGVDDEHADGGEGDQRDTAHRASGQVHEQDHDRHHGRSCDRGVGTDEHHEREQHDHRQGGAQHPRSTDRATEQHDETDQDRAVRPGHRGQVGQCRGLHRLLGLGVQPGPVPDRESAEERPARLRQVGGDGGERRAGAGADAEQSGRAARDPHGPAGEQHDAGRRAGVVELQLPADGDDRPGRQHARPRLVERRHDPDRYPQGVLTGGTHHDRLERPDHGPVGGREVAVQPDTGLQAVSGRLAHDRRHPVRLPGDDGHGRQGDQQARREGQRRDRPDRVGPSAAEDDHEHGPGGDDRDGEDRGRRVRRADQHGDDGPDHGDRSRQPEVGE</sequence>
<proteinExistence type="predicted"/>
<feature type="compositionally biased region" description="Basic and acidic residues" evidence="1">
    <location>
        <begin position="256"/>
        <end position="274"/>
    </location>
</feature>
<name>A0ABX0T8D9_9MICO</name>
<evidence type="ECO:0000313" key="2">
    <source>
        <dbReference type="EMBL" id="NII40085.1"/>
    </source>
</evidence>
<evidence type="ECO:0000313" key="3">
    <source>
        <dbReference type="Proteomes" id="UP001318300"/>
    </source>
</evidence>
<dbReference type="EMBL" id="JAAOYO010000001">
    <property type="protein sequence ID" value="NII40085.1"/>
    <property type="molecule type" value="Genomic_DNA"/>
</dbReference>
<feature type="compositionally biased region" description="Basic and acidic residues" evidence="1">
    <location>
        <begin position="63"/>
        <end position="123"/>
    </location>
</feature>
<feature type="compositionally biased region" description="Basic and acidic residues" evidence="1">
    <location>
        <begin position="412"/>
        <end position="430"/>
    </location>
</feature>
<reference evidence="2 3" key="1">
    <citation type="submission" date="2020-03" db="EMBL/GenBank/DDBJ databases">
        <title>Above-ground endophytic microbial communities from plants in different locations in the United States.</title>
        <authorList>
            <person name="Frank C."/>
        </authorList>
    </citation>
    <scope>NUCLEOTIDE SEQUENCE [LARGE SCALE GENOMIC DNA]</scope>
    <source>
        <strain evidence="2 3">WW7</strain>
    </source>
</reference>
<protein>
    <submittedName>
        <fullName evidence="2">Uncharacterized protein</fullName>
    </submittedName>
</protein>
<feature type="compositionally biased region" description="Basic and acidic residues" evidence="1">
    <location>
        <begin position="494"/>
        <end position="510"/>
    </location>
</feature>
<feature type="compositionally biased region" description="Basic and acidic residues" evidence="1">
    <location>
        <begin position="555"/>
        <end position="565"/>
    </location>
</feature>
<feature type="compositionally biased region" description="Basic and acidic residues" evidence="1">
    <location>
        <begin position="535"/>
        <end position="545"/>
    </location>
</feature>
<feature type="compositionally biased region" description="Basic and acidic residues" evidence="1">
    <location>
        <begin position="291"/>
        <end position="317"/>
    </location>
</feature>
<accession>A0ABX0T8D9</accession>
<feature type="compositionally biased region" description="Basic and acidic residues" evidence="1">
    <location>
        <begin position="458"/>
        <end position="468"/>
    </location>
</feature>
<comment type="caution">
    <text evidence="2">The sequence shown here is derived from an EMBL/GenBank/DDBJ whole genome shotgun (WGS) entry which is preliminary data.</text>
</comment>
<keyword evidence="3" id="KW-1185">Reference proteome</keyword>
<gene>
    <name evidence="2" type="ORF">E9228_000704</name>
</gene>
<feature type="compositionally biased region" description="Basic and acidic residues" evidence="1">
    <location>
        <begin position="231"/>
        <end position="248"/>
    </location>
</feature>
<feature type="compositionally biased region" description="Basic and acidic residues" evidence="1">
    <location>
        <begin position="327"/>
        <end position="367"/>
    </location>
</feature>
<dbReference type="Proteomes" id="UP001318300">
    <property type="component" value="Unassembled WGS sequence"/>
</dbReference>
<feature type="region of interest" description="Disordered" evidence="1">
    <location>
        <begin position="41"/>
        <end position="676"/>
    </location>
</feature>
<feature type="compositionally biased region" description="Basic and acidic residues" evidence="1">
    <location>
        <begin position="374"/>
        <end position="405"/>
    </location>
</feature>
<feature type="compositionally biased region" description="Basic and acidic residues" evidence="1">
    <location>
        <begin position="153"/>
        <end position="216"/>
    </location>
</feature>
<feature type="compositionally biased region" description="Basic and acidic residues" evidence="1">
    <location>
        <begin position="599"/>
        <end position="624"/>
    </location>
</feature>
<feature type="compositionally biased region" description="Basic and acidic residues" evidence="1">
    <location>
        <begin position="631"/>
        <end position="676"/>
    </location>
</feature>
<feature type="region of interest" description="Disordered" evidence="1">
    <location>
        <begin position="1"/>
        <end position="24"/>
    </location>
</feature>
<evidence type="ECO:0000256" key="1">
    <source>
        <dbReference type="SAM" id="MobiDB-lite"/>
    </source>
</evidence>